<dbReference type="Pfam" id="PF22550">
    <property type="entry name" value="CesT_Tir_1"/>
    <property type="match status" value="1"/>
</dbReference>
<dbReference type="Proteomes" id="UP000184465">
    <property type="component" value="Unassembled WGS sequence"/>
</dbReference>
<name>A0A1M6S8I5_PARC5</name>
<reference evidence="1 2" key="1">
    <citation type="submission" date="2016-11" db="EMBL/GenBank/DDBJ databases">
        <authorList>
            <person name="Jaros S."/>
            <person name="Januszkiewicz K."/>
            <person name="Wedrychowicz H."/>
        </authorList>
    </citation>
    <scope>NUCLEOTIDE SEQUENCE [LARGE SCALE GENOMIC DNA]</scope>
    <source>
        <strain evidence="1 2">DSM 15212</strain>
    </source>
</reference>
<dbReference type="InterPro" id="IPR054345">
    <property type="entry name" value="Tir-like"/>
</dbReference>
<dbReference type="STRING" id="1121301.SAMN02745912_03218"/>
<gene>
    <name evidence="1" type="ORF">SAMN02745912_03218</name>
</gene>
<keyword evidence="2" id="KW-1185">Reference proteome</keyword>
<dbReference type="OrthoDB" id="361060at2"/>
<evidence type="ECO:0000313" key="1">
    <source>
        <dbReference type="EMBL" id="SHK40838.1"/>
    </source>
</evidence>
<dbReference type="RefSeq" id="WP_073152381.1">
    <property type="nucleotide sequence ID" value="NZ_FRAG01000056.1"/>
</dbReference>
<evidence type="ECO:0008006" key="3">
    <source>
        <dbReference type="Google" id="ProtNLM"/>
    </source>
</evidence>
<protein>
    <recommendedName>
        <fullName evidence="3">Sensory transduction regulator</fullName>
    </recommendedName>
</protein>
<accession>A0A1M6S8I5</accession>
<dbReference type="SUPFAM" id="SSF69635">
    <property type="entry name" value="Type III secretory system chaperone-like"/>
    <property type="match status" value="1"/>
</dbReference>
<dbReference type="EMBL" id="FRAG01000056">
    <property type="protein sequence ID" value="SHK40838.1"/>
    <property type="molecule type" value="Genomic_DNA"/>
</dbReference>
<dbReference type="Gene3D" id="3.30.1460.10">
    <property type="match status" value="1"/>
</dbReference>
<proteinExistence type="predicted"/>
<organism evidence="1 2">
    <name type="scientific">Paramaledivibacter caminithermalis (strain DSM 15212 / CIP 107654 / DViRD3)</name>
    <name type="common">Clostridium caminithermale</name>
    <dbReference type="NCBI Taxonomy" id="1121301"/>
    <lineage>
        <taxon>Bacteria</taxon>
        <taxon>Bacillati</taxon>
        <taxon>Bacillota</taxon>
        <taxon>Clostridia</taxon>
        <taxon>Peptostreptococcales</taxon>
        <taxon>Caminicellaceae</taxon>
        <taxon>Paramaledivibacter</taxon>
    </lineage>
</organism>
<evidence type="ECO:0000313" key="2">
    <source>
        <dbReference type="Proteomes" id="UP000184465"/>
    </source>
</evidence>
<dbReference type="AlphaFoldDB" id="A0A1M6S8I5"/>
<sequence length="125" mass="14371">MDIKEKIESFMIDMDIGFQEIDEDTWRIEDDLSQMDNIIVKISEPVIVFRVKVMSIPEENKECFYRKLLELNASDLLHGAYAIEGNNVVIVDTLQAENLDMNEFQATIESIGLALVEHYDVLCKA</sequence>